<dbReference type="Proteomes" id="UP001605036">
    <property type="component" value="Unassembled WGS sequence"/>
</dbReference>
<reference evidence="1 2" key="1">
    <citation type="submission" date="2024-09" db="EMBL/GenBank/DDBJ databases">
        <title>Chromosome-scale assembly of Riccia fluitans.</title>
        <authorList>
            <person name="Paukszto L."/>
            <person name="Sawicki J."/>
            <person name="Karawczyk K."/>
            <person name="Piernik-Szablinska J."/>
            <person name="Szczecinska M."/>
            <person name="Mazdziarz M."/>
        </authorList>
    </citation>
    <scope>NUCLEOTIDE SEQUENCE [LARGE SCALE GENOMIC DNA]</scope>
    <source>
        <strain evidence="1">Rf_01</strain>
        <tissue evidence="1">Aerial parts of the thallus</tissue>
    </source>
</reference>
<dbReference type="EMBL" id="JBHFFA010000004">
    <property type="protein sequence ID" value="KAL2631245.1"/>
    <property type="molecule type" value="Genomic_DNA"/>
</dbReference>
<keyword evidence="2" id="KW-1185">Reference proteome</keyword>
<accession>A0ABD1YKR5</accession>
<evidence type="ECO:0000313" key="2">
    <source>
        <dbReference type="Proteomes" id="UP001605036"/>
    </source>
</evidence>
<evidence type="ECO:0000313" key="1">
    <source>
        <dbReference type="EMBL" id="KAL2631245.1"/>
    </source>
</evidence>
<name>A0ABD1YKR5_9MARC</name>
<protein>
    <submittedName>
        <fullName evidence="1">Uncharacterized protein</fullName>
    </submittedName>
</protein>
<comment type="caution">
    <text evidence="1">The sequence shown here is derived from an EMBL/GenBank/DDBJ whole genome shotgun (WGS) entry which is preliminary data.</text>
</comment>
<organism evidence="1 2">
    <name type="scientific">Riccia fluitans</name>
    <dbReference type="NCBI Taxonomy" id="41844"/>
    <lineage>
        <taxon>Eukaryota</taxon>
        <taxon>Viridiplantae</taxon>
        <taxon>Streptophyta</taxon>
        <taxon>Embryophyta</taxon>
        <taxon>Marchantiophyta</taxon>
        <taxon>Marchantiopsida</taxon>
        <taxon>Marchantiidae</taxon>
        <taxon>Marchantiales</taxon>
        <taxon>Ricciaceae</taxon>
        <taxon>Riccia</taxon>
    </lineage>
</organism>
<gene>
    <name evidence="1" type="ORF">R1flu_015931</name>
</gene>
<dbReference type="AlphaFoldDB" id="A0ABD1YKR5"/>
<proteinExistence type="predicted"/>
<sequence>MAARIPKDDANQMLQLMKGEFYNVVVVPEGSSRNDVDSFYTTSANHFSVCQPEDKSSSPDKTLCKEIEKVVSKAKDGSAGTRGRR</sequence>